<keyword evidence="1" id="KW-0732">Signal</keyword>
<dbReference type="EMBL" id="MQUA01000013">
    <property type="protein sequence ID" value="PQB07585.1"/>
    <property type="molecule type" value="Genomic_DNA"/>
</dbReference>
<reference evidence="2 3" key="1">
    <citation type="submission" date="2016-11" db="EMBL/GenBank/DDBJ databases">
        <title>Trade-off between light-utilization and light-protection in marine flavobacteria.</title>
        <authorList>
            <person name="Kumagai Y."/>
        </authorList>
    </citation>
    <scope>NUCLEOTIDE SEQUENCE [LARGE SCALE GENOMIC DNA]</scope>
    <source>
        <strain evidence="2 3">ATCC 700397</strain>
    </source>
</reference>
<organism evidence="2 3">
    <name type="scientific">Polaribacter filamentus</name>
    <dbReference type="NCBI Taxonomy" id="53483"/>
    <lineage>
        <taxon>Bacteria</taxon>
        <taxon>Pseudomonadati</taxon>
        <taxon>Bacteroidota</taxon>
        <taxon>Flavobacteriia</taxon>
        <taxon>Flavobacteriales</taxon>
        <taxon>Flavobacteriaceae</taxon>
    </lineage>
</organism>
<proteinExistence type="predicted"/>
<name>A0A2S7KY54_9FLAO</name>
<comment type="caution">
    <text evidence="2">The sequence shown here is derived from an EMBL/GenBank/DDBJ whole genome shotgun (WGS) entry which is preliminary data.</text>
</comment>
<feature type="chain" id="PRO_5015543360" description="DUF1735 domain-containing protein" evidence="1">
    <location>
        <begin position="24"/>
        <end position="308"/>
    </location>
</feature>
<keyword evidence="3" id="KW-1185">Reference proteome</keyword>
<evidence type="ECO:0000256" key="1">
    <source>
        <dbReference type="SAM" id="SignalP"/>
    </source>
</evidence>
<sequence>MKKQAYKKWILFFLSTVLLLSCSEDYLKNPQNGNTKNPTTENYNDALLSVSYTMTTSRDYDTGSTKIAGLNLALLNPSSEKQEITMALFEDGQMDIIIEEKSFTEKTNVQHQILPDPFPKIVKTVITGNTIKFYDVSGKLLNTENIPIPNHSELVKTIKEIGSKSSPEKINEVITSMQGHQLIGNLEEFIKDLEDNILLQKSSSGSPITIIEQGENYVTLRMPLNNIEQAMNQESVLLIDKTLNKIVGTRIYDQNNQLLQSTFFGYNTGEVKSLNAIKTTQKLQLPSGDEVDMISYSKIDDMQFNLNL</sequence>
<gene>
    <name evidence="2" type="ORF">BST83_10755</name>
</gene>
<evidence type="ECO:0000313" key="2">
    <source>
        <dbReference type="EMBL" id="PQB07585.1"/>
    </source>
</evidence>
<dbReference type="RefSeq" id="WP_104809794.1">
    <property type="nucleotide sequence ID" value="NZ_MQUA01000013.1"/>
</dbReference>
<dbReference type="PROSITE" id="PS51257">
    <property type="entry name" value="PROKAR_LIPOPROTEIN"/>
    <property type="match status" value="1"/>
</dbReference>
<dbReference type="OrthoDB" id="893152at2"/>
<evidence type="ECO:0000313" key="3">
    <source>
        <dbReference type="Proteomes" id="UP000239522"/>
    </source>
</evidence>
<evidence type="ECO:0008006" key="4">
    <source>
        <dbReference type="Google" id="ProtNLM"/>
    </source>
</evidence>
<dbReference type="Proteomes" id="UP000239522">
    <property type="component" value="Unassembled WGS sequence"/>
</dbReference>
<protein>
    <recommendedName>
        <fullName evidence="4">DUF1735 domain-containing protein</fullName>
    </recommendedName>
</protein>
<dbReference type="AlphaFoldDB" id="A0A2S7KY54"/>
<accession>A0A2S7KY54</accession>
<feature type="signal peptide" evidence="1">
    <location>
        <begin position="1"/>
        <end position="23"/>
    </location>
</feature>